<proteinExistence type="predicted"/>
<dbReference type="InterPro" id="IPR011335">
    <property type="entry name" value="Restrct_endonuc-II-like"/>
</dbReference>
<dbReference type="AlphaFoldDB" id="S4XET2"/>
<dbReference type="GO" id="GO:0009307">
    <property type="term" value="P:DNA restriction-modification system"/>
    <property type="evidence" value="ECO:0007669"/>
    <property type="project" value="InterPro"/>
</dbReference>
<dbReference type="eggNOG" id="ENOG502Z936">
    <property type="taxonomic scope" value="Bacteria"/>
</dbReference>
<organism evidence="1 2">
    <name type="scientific">Corynebacterium terpenotabidum Y-11</name>
    <dbReference type="NCBI Taxonomy" id="1200352"/>
    <lineage>
        <taxon>Bacteria</taxon>
        <taxon>Bacillati</taxon>
        <taxon>Actinomycetota</taxon>
        <taxon>Actinomycetes</taxon>
        <taxon>Mycobacteriales</taxon>
        <taxon>Corynebacteriaceae</taxon>
        <taxon>Corynebacterium</taxon>
    </lineage>
</organism>
<dbReference type="SUPFAM" id="SSF52980">
    <property type="entry name" value="Restriction endonuclease-like"/>
    <property type="match status" value="1"/>
</dbReference>
<reference evidence="1 2" key="1">
    <citation type="submission" date="2012-06" db="EMBL/GenBank/DDBJ databases">
        <title>Complete genome sequence of Corynebacterium terpenotabidum Y-11 (=DSM 44721).</title>
        <authorList>
            <person name="Ruckert C."/>
            <person name="Albersmeier A."/>
            <person name="Al-Dilaimi A."/>
            <person name="Szczepanowski R."/>
            <person name="Kalinowski J."/>
        </authorList>
    </citation>
    <scope>NUCLEOTIDE SEQUENCE [LARGE SCALE GENOMIC DNA]</scope>
    <source>
        <strain evidence="1 2">Y-11</strain>
    </source>
</reference>
<dbReference type="InterPro" id="IPR015105">
    <property type="entry name" value="NgoMIV"/>
</dbReference>
<name>S4XET2_9CORY</name>
<sequence length="310" mass="34319">MTDAIITAARKAFHQELTRAEKGTLSISYKTVDEKKKTKHDEWVASNADVSQASSRALALHMARQLGAPEVEKSPGQTAGGRFEKAVTNFVRATFPSMSAIRPGNWTVENVGGKRSTDHVAQYHPYRHLDELARAIEINRELESILGNSYVVSPDVLLIRDAVTDEEINATDWMVDEESGLMSPFRASNAERRGESTDEIPKFVHGVISCKWTMRSDRAQNSRSEALNLIRNRKGRTPHIVAVTAEPSLSRIASLALGTGDIDMVYHACLPELIKAVEEVGTDDAKEMLETLIHGDRLRDITDMVIDLAV</sequence>
<evidence type="ECO:0000313" key="2">
    <source>
        <dbReference type="Proteomes" id="UP000014809"/>
    </source>
</evidence>
<dbReference type="Gene3D" id="3.40.50.10010">
    <property type="entry name" value="Type-2 restriction enzyme NgoMIV"/>
    <property type="match status" value="1"/>
</dbReference>
<dbReference type="Proteomes" id="UP000014809">
    <property type="component" value="Chromosome"/>
</dbReference>
<protein>
    <submittedName>
        <fullName evidence="1">DNA restriction-modification system, restriction enzyme</fullName>
    </submittedName>
</protein>
<dbReference type="RefSeq" id="WP_020440485.1">
    <property type="nucleotide sequence ID" value="NC_021663.1"/>
</dbReference>
<accession>S4XET2</accession>
<dbReference type="Pfam" id="PF09015">
    <property type="entry name" value="NgoMIV_restric"/>
    <property type="match status" value="1"/>
</dbReference>
<dbReference type="REBASE" id="66652">
    <property type="entry name" value="CteY11ORF2340P"/>
</dbReference>
<dbReference type="EMBL" id="CP003696">
    <property type="protein sequence ID" value="AGP30120.1"/>
    <property type="molecule type" value="Genomic_DNA"/>
</dbReference>
<dbReference type="PATRIC" id="fig|1200352.3.peg.469"/>
<dbReference type="GO" id="GO:0009036">
    <property type="term" value="F:type II site-specific deoxyribonuclease activity"/>
    <property type="evidence" value="ECO:0007669"/>
    <property type="project" value="InterPro"/>
</dbReference>
<dbReference type="OrthoDB" id="5504137at2"/>
<evidence type="ECO:0000313" key="1">
    <source>
        <dbReference type="EMBL" id="AGP30120.1"/>
    </source>
</evidence>
<keyword evidence="2" id="KW-1185">Reference proteome</keyword>
<dbReference type="CDD" id="cd22340">
    <property type="entry name" value="NgoMIV-like"/>
    <property type="match status" value="1"/>
</dbReference>
<dbReference type="KEGG" id="cter:A606_02335"/>
<gene>
    <name evidence="1" type="ORF">A606_02335</name>
</gene>
<dbReference type="HOGENOM" id="CLU_084445_0_0_11"/>
<dbReference type="InterPro" id="IPR037083">
    <property type="entry name" value="NgoMIV_sf"/>
</dbReference>